<evidence type="ECO:0000313" key="3">
    <source>
        <dbReference type="Proteomes" id="UP001066276"/>
    </source>
</evidence>
<accession>A0AAV7P7X1</accession>
<reference evidence="2" key="1">
    <citation type="journal article" date="2022" name="bioRxiv">
        <title>Sequencing and chromosome-scale assembly of the giantPleurodeles waltlgenome.</title>
        <authorList>
            <person name="Brown T."/>
            <person name="Elewa A."/>
            <person name="Iarovenko S."/>
            <person name="Subramanian E."/>
            <person name="Araus A.J."/>
            <person name="Petzold A."/>
            <person name="Susuki M."/>
            <person name="Suzuki K.-i.T."/>
            <person name="Hayashi T."/>
            <person name="Toyoda A."/>
            <person name="Oliveira C."/>
            <person name="Osipova E."/>
            <person name="Leigh N.D."/>
            <person name="Simon A."/>
            <person name="Yun M.H."/>
        </authorList>
    </citation>
    <scope>NUCLEOTIDE SEQUENCE</scope>
    <source>
        <strain evidence="2">20211129_DDA</strain>
        <tissue evidence="2">Liver</tissue>
    </source>
</reference>
<name>A0AAV7P7X1_PLEWA</name>
<comment type="caution">
    <text evidence="2">The sequence shown here is derived from an EMBL/GenBank/DDBJ whole genome shotgun (WGS) entry which is preliminary data.</text>
</comment>
<sequence>MHRQVHISINKLNKLFLASKPQGLYVKLGEGTDCEQVAGNALIEGERDEPLLHQADLSCREEKTAAASSDPEEWKASPNPLALRVQKGRGSRCALGSEVKRRTQRRLGEAGKKQARRRRAGDIPTTTEKEEEASWRQTANSKDCPRSPWHGRRPAQTLATLEGKRGHFRCVTILNWRGGRESEDSTETRKSPVIVLVLL</sequence>
<gene>
    <name evidence="2" type="ORF">NDU88_001677</name>
</gene>
<evidence type="ECO:0000313" key="2">
    <source>
        <dbReference type="EMBL" id="KAJ1123204.1"/>
    </source>
</evidence>
<dbReference type="Proteomes" id="UP001066276">
    <property type="component" value="Chromosome 7"/>
</dbReference>
<evidence type="ECO:0000256" key="1">
    <source>
        <dbReference type="SAM" id="MobiDB-lite"/>
    </source>
</evidence>
<keyword evidence="3" id="KW-1185">Reference proteome</keyword>
<feature type="compositionally biased region" description="Basic and acidic residues" evidence="1">
    <location>
        <begin position="98"/>
        <end position="112"/>
    </location>
</feature>
<dbReference type="EMBL" id="JANPWB010000011">
    <property type="protein sequence ID" value="KAJ1123204.1"/>
    <property type="molecule type" value="Genomic_DNA"/>
</dbReference>
<proteinExistence type="predicted"/>
<protein>
    <submittedName>
        <fullName evidence="2">Uncharacterized protein</fullName>
    </submittedName>
</protein>
<dbReference type="AlphaFoldDB" id="A0AAV7P7X1"/>
<organism evidence="2 3">
    <name type="scientific">Pleurodeles waltl</name>
    <name type="common">Iberian ribbed newt</name>
    <dbReference type="NCBI Taxonomy" id="8319"/>
    <lineage>
        <taxon>Eukaryota</taxon>
        <taxon>Metazoa</taxon>
        <taxon>Chordata</taxon>
        <taxon>Craniata</taxon>
        <taxon>Vertebrata</taxon>
        <taxon>Euteleostomi</taxon>
        <taxon>Amphibia</taxon>
        <taxon>Batrachia</taxon>
        <taxon>Caudata</taxon>
        <taxon>Salamandroidea</taxon>
        <taxon>Salamandridae</taxon>
        <taxon>Pleurodelinae</taxon>
        <taxon>Pleurodeles</taxon>
    </lineage>
</organism>
<feature type="region of interest" description="Disordered" evidence="1">
    <location>
        <begin position="93"/>
        <end position="152"/>
    </location>
</feature>